<dbReference type="SUPFAM" id="SSF51182">
    <property type="entry name" value="RmlC-like cupins"/>
    <property type="match status" value="1"/>
</dbReference>
<dbReference type="KEGG" id="rgu:A4W93_20175"/>
<keyword evidence="2" id="KW-1185">Reference proteome</keyword>
<dbReference type="InterPro" id="IPR011051">
    <property type="entry name" value="RmlC_Cupin_sf"/>
</dbReference>
<dbReference type="InterPro" id="IPR014710">
    <property type="entry name" value="RmlC-like_jellyroll"/>
</dbReference>
<dbReference type="AlphaFoldDB" id="A0A1W6LCX8"/>
<sequence length="105" mass="11482">MNTGNLFADGTPPAQGERFDVLLDHRNLVIERIVSSGDVTPQTYVQPQDEWVVLVKGEALLDVDGAAVELKAGDHVFLPAHVPHTVQRVSEGALWLAVHLHPEET</sequence>
<dbReference type="RefSeq" id="WP_085752324.1">
    <property type="nucleotide sequence ID" value="NZ_BSPR01000006.1"/>
</dbReference>
<dbReference type="Gene3D" id="2.60.120.10">
    <property type="entry name" value="Jelly Rolls"/>
    <property type="match status" value="1"/>
</dbReference>
<name>A0A1W6LCX8_9BURK</name>
<evidence type="ECO:0000313" key="2">
    <source>
        <dbReference type="Proteomes" id="UP000193427"/>
    </source>
</evidence>
<proteinExistence type="predicted"/>
<protein>
    <submittedName>
        <fullName evidence="1">Cupin</fullName>
    </submittedName>
</protein>
<dbReference type="OrthoDB" id="9798585at2"/>
<dbReference type="Pfam" id="PF07883">
    <property type="entry name" value="Cupin_2"/>
    <property type="match status" value="1"/>
</dbReference>
<reference evidence="1 2" key="1">
    <citation type="submission" date="2016-04" db="EMBL/GenBank/DDBJ databases">
        <title>Complete genome sequence of natural rubber-degrading, novel Gram-negative bacterium, Rhizobacter gummiphilus strain NS21.</title>
        <authorList>
            <person name="Tabata M."/>
            <person name="Kasai D."/>
            <person name="Fukuda M."/>
        </authorList>
    </citation>
    <scope>NUCLEOTIDE SEQUENCE [LARGE SCALE GENOMIC DNA]</scope>
    <source>
        <strain evidence="1 2">NS21</strain>
    </source>
</reference>
<organism evidence="1 2">
    <name type="scientific">Piscinibacter gummiphilus</name>
    <dbReference type="NCBI Taxonomy" id="946333"/>
    <lineage>
        <taxon>Bacteria</taxon>
        <taxon>Pseudomonadati</taxon>
        <taxon>Pseudomonadota</taxon>
        <taxon>Betaproteobacteria</taxon>
        <taxon>Burkholderiales</taxon>
        <taxon>Sphaerotilaceae</taxon>
        <taxon>Piscinibacter</taxon>
    </lineage>
</organism>
<evidence type="ECO:0000313" key="1">
    <source>
        <dbReference type="EMBL" id="ARN22028.1"/>
    </source>
</evidence>
<gene>
    <name evidence="1" type="ORF">A4W93_20175</name>
</gene>
<dbReference type="CDD" id="cd06981">
    <property type="entry name" value="cupin_reut_a1446"/>
    <property type="match status" value="1"/>
</dbReference>
<dbReference type="EMBL" id="CP015118">
    <property type="protein sequence ID" value="ARN22028.1"/>
    <property type="molecule type" value="Genomic_DNA"/>
</dbReference>
<dbReference type="STRING" id="946333.A4W93_20175"/>
<dbReference type="Proteomes" id="UP000193427">
    <property type="component" value="Chromosome"/>
</dbReference>
<accession>A0A1W6LCX8</accession>
<dbReference type="InterPro" id="IPR013096">
    <property type="entry name" value="Cupin_2"/>
</dbReference>